<dbReference type="GO" id="GO:0005886">
    <property type="term" value="C:plasma membrane"/>
    <property type="evidence" value="ECO:0007669"/>
    <property type="project" value="TreeGrafter"/>
</dbReference>
<sequence>MRAGPRGRLIWITLGWLGAVMLLGVGVWLFPVEGQGPRGGVLALEAASGVNASPMDCAALEQRAIDRDWPLVRREAPAAGWSRQPLAVAVWGLPTLSAAVRQGDLLTCGTLRDARQRDPRFTAGVGAVLHPAAGSMDAVEVRVAPSYSMLWPAVVHIGDPVDALRADRLRWMLRTGVVAALLVLLASTLLAFGSTRPGSLMVFMAATTGFLVWSLEISALAGYPQRWLAPQGLHFLLVVALPLPIVAGFAHSLLIQANVERHHALAERFSLGFLLASLLTLPLLAVLPRTAIANSVAAIEILLLIVAMVLLVCAVTIWRNRRDAITLALAVVPFALVTIGSLAGSSTVQLWKIELVLLCGAWLAIVSHLVAARRQSRVNRDLELMKHLASTDDLTGLPNRRAVLAALDVEFARARSRGDEAGLPIAVLDLDHFKRINDSLGHPIGDRCLVHFARSVQPLIRRGDMIGRTGGEEFVLLLPGASLEEAARILAKIRQTLAHSADIGGHPIALHFSAGLTDAASHPNPETALQVADRLLYRAKDEGRERIVCDQLLPDSLTSGPQAMPTQRA</sequence>
<evidence type="ECO:0000256" key="1">
    <source>
        <dbReference type="ARBA" id="ARBA00001946"/>
    </source>
</evidence>
<comment type="cofactor">
    <cofactor evidence="1">
        <name>Mg(2+)</name>
        <dbReference type="ChEBI" id="CHEBI:18420"/>
    </cofactor>
</comment>
<evidence type="ECO:0000256" key="3">
    <source>
        <dbReference type="SAM" id="Phobius"/>
    </source>
</evidence>
<dbReference type="SUPFAM" id="SSF55073">
    <property type="entry name" value="Nucleotide cyclase"/>
    <property type="match status" value="1"/>
</dbReference>
<dbReference type="InterPro" id="IPR050469">
    <property type="entry name" value="Diguanylate_Cyclase"/>
</dbReference>
<name>A0A5C8KY97_9GAMM</name>
<proteinExistence type="predicted"/>
<dbReference type="NCBIfam" id="TIGR00254">
    <property type="entry name" value="GGDEF"/>
    <property type="match status" value="1"/>
</dbReference>
<feature type="transmembrane region" description="Helical" evidence="3">
    <location>
        <begin position="269"/>
        <end position="287"/>
    </location>
</feature>
<protein>
    <recommendedName>
        <fullName evidence="2">diguanylate cyclase</fullName>
        <ecNumber evidence="2">2.7.7.65</ecNumber>
    </recommendedName>
</protein>
<dbReference type="InterPro" id="IPR000160">
    <property type="entry name" value="GGDEF_dom"/>
</dbReference>
<dbReference type="RefSeq" id="WP_147890944.1">
    <property type="nucleotide sequence ID" value="NZ_VRTS01000002.1"/>
</dbReference>
<feature type="transmembrane region" description="Helical" evidence="3">
    <location>
        <begin position="235"/>
        <end position="257"/>
    </location>
</feature>
<comment type="caution">
    <text evidence="5">The sequence shown here is derived from an EMBL/GenBank/DDBJ whole genome shotgun (WGS) entry which is preliminary data.</text>
</comment>
<organism evidence="5 6">
    <name type="scientific">Alkalisalibacterium limincola</name>
    <dbReference type="NCBI Taxonomy" id="2699169"/>
    <lineage>
        <taxon>Bacteria</taxon>
        <taxon>Pseudomonadati</taxon>
        <taxon>Pseudomonadota</taxon>
        <taxon>Gammaproteobacteria</taxon>
        <taxon>Lysobacterales</taxon>
        <taxon>Lysobacteraceae</taxon>
        <taxon>Alkalisalibacterium</taxon>
    </lineage>
</organism>
<dbReference type="SMART" id="SM00267">
    <property type="entry name" value="GGDEF"/>
    <property type="match status" value="1"/>
</dbReference>
<dbReference type="Gene3D" id="3.30.70.270">
    <property type="match status" value="1"/>
</dbReference>
<feature type="domain" description="GGDEF" evidence="4">
    <location>
        <begin position="421"/>
        <end position="552"/>
    </location>
</feature>
<dbReference type="InterPro" id="IPR043128">
    <property type="entry name" value="Rev_trsase/Diguanyl_cyclase"/>
</dbReference>
<dbReference type="FunFam" id="3.30.70.270:FF:000001">
    <property type="entry name" value="Diguanylate cyclase domain protein"/>
    <property type="match status" value="1"/>
</dbReference>
<evidence type="ECO:0000313" key="5">
    <source>
        <dbReference type="EMBL" id="TXK65024.1"/>
    </source>
</evidence>
<dbReference type="EC" id="2.7.7.65" evidence="2"/>
<keyword evidence="3" id="KW-0812">Transmembrane</keyword>
<dbReference type="PANTHER" id="PTHR45138:SF24">
    <property type="entry name" value="DIGUANYLATE CYCLASE DGCC-RELATED"/>
    <property type="match status" value="1"/>
</dbReference>
<evidence type="ECO:0000313" key="6">
    <source>
        <dbReference type="Proteomes" id="UP000321248"/>
    </source>
</evidence>
<dbReference type="Pfam" id="PF00990">
    <property type="entry name" value="GGDEF"/>
    <property type="match status" value="1"/>
</dbReference>
<feature type="transmembrane region" description="Helical" evidence="3">
    <location>
        <begin position="293"/>
        <end position="318"/>
    </location>
</feature>
<dbReference type="EMBL" id="VRTS01000002">
    <property type="protein sequence ID" value="TXK65024.1"/>
    <property type="molecule type" value="Genomic_DNA"/>
</dbReference>
<evidence type="ECO:0000256" key="2">
    <source>
        <dbReference type="ARBA" id="ARBA00012528"/>
    </source>
</evidence>
<keyword evidence="6" id="KW-1185">Reference proteome</keyword>
<accession>A0A5C8KY97</accession>
<dbReference type="AlphaFoldDB" id="A0A5C8KY97"/>
<dbReference type="PROSITE" id="PS50887">
    <property type="entry name" value="GGDEF"/>
    <property type="match status" value="1"/>
</dbReference>
<keyword evidence="3" id="KW-1133">Transmembrane helix</keyword>
<feature type="transmembrane region" description="Helical" evidence="3">
    <location>
        <begin position="171"/>
        <end position="193"/>
    </location>
</feature>
<dbReference type="GO" id="GO:0043709">
    <property type="term" value="P:cell adhesion involved in single-species biofilm formation"/>
    <property type="evidence" value="ECO:0007669"/>
    <property type="project" value="TreeGrafter"/>
</dbReference>
<dbReference type="OrthoDB" id="9803824at2"/>
<feature type="transmembrane region" description="Helical" evidence="3">
    <location>
        <begin position="9"/>
        <end position="30"/>
    </location>
</feature>
<dbReference type="GO" id="GO:0052621">
    <property type="term" value="F:diguanylate cyclase activity"/>
    <property type="evidence" value="ECO:0007669"/>
    <property type="project" value="UniProtKB-EC"/>
</dbReference>
<gene>
    <name evidence="5" type="ORF">FU658_04295</name>
</gene>
<feature type="transmembrane region" description="Helical" evidence="3">
    <location>
        <begin position="350"/>
        <end position="371"/>
    </location>
</feature>
<dbReference type="CDD" id="cd01949">
    <property type="entry name" value="GGDEF"/>
    <property type="match status" value="1"/>
</dbReference>
<keyword evidence="3" id="KW-0472">Membrane</keyword>
<reference evidence="5 6" key="1">
    <citation type="submission" date="2019-08" db="EMBL/GenBank/DDBJ databases">
        <authorList>
            <person name="Karlyshev A.V."/>
        </authorList>
    </citation>
    <scope>NUCLEOTIDE SEQUENCE [LARGE SCALE GENOMIC DNA]</scope>
    <source>
        <strain evidence="5 6">Alg18-2.2</strain>
    </source>
</reference>
<dbReference type="InterPro" id="IPR029787">
    <property type="entry name" value="Nucleotide_cyclase"/>
</dbReference>
<feature type="transmembrane region" description="Helical" evidence="3">
    <location>
        <begin position="200"/>
        <end position="223"/>
    </location>
</feature>
<dbReference type="PANTHER" id="PTHR45138">
    <property type="entry name" value="REGULATORY COMPONENTS OF SENSORY TRANSDUCTION SYSTEM"/>
    <property type="match status" value="1"/>
</dbReference>
<evidence type="ECO:0000259" key="4">
    <source>
        <dbReference type="PROSITE" id="PS50887"/>
    </source>
</evidence>
<dbReference type="Proteomes" id="UP000321248">
    <property type="component" value="Unassembled WGS sequence"/>
</dbReference>
<dbReference type="GO" id="GO:1902201">
    <property type="term" value="P:negative regulation of bacterial-type flagellum-dependent cell motility"/>
    <property type="evidence" value="ECO:0007669"/>
    <property type="project" value="TreeGrafter"/>
</dbReference>
<feature type="transmembrane region" description="Helical" evidence="3">
    <location>
        <begin position="325"/>
        <end position="344"/>
    </location>
</feature>